<keyword evidence="4" id="KW-1003">Cell membrane</keyword>
<dbReference type="EMBL" id="UGHV01000001">
    <property type="protein sequence ID" value="STO97868.1"/>
    <property type="molecule type" value="Genomic_DNA"/>
</dbReference>
<feature type="transmembrane region" description="Helical" evidence="8">
    <location>
        <begin position="284"/>
        <end position="307"/>
    </location>
</feature>
<evidence type="ECO:0000256" key="5">
    <source>
        <dbReference type="ARBA" id="ARBA00022692"/>
    </source>
</evidence>
<accession>A0A377J672</accession>
<keyword evidence="5 8" id="KW-0812">Transmembrane</keyword>
<protein>
    <submittedName>
        <fullName evidence="10">ABC transporter permease protein</fullName>
    </submittedName>
</protein>
<feature type="transmembrane region" description="Helical" evidence="8">
    <location>
        <begin position="7"/>
        <end position="29"/>
    </location>
</feature>
<keyword evidence="7 8" id="KW-0472">Membrane</keyword>
<dbReference type="InterPro" id="IPR051322">
    <property type="entry name" value="AA_ABC_Transporter_Permease"/>
</dbReference>
<evidence type="ECO:0000313" key="10">
    <source>
        <dbReference type="EMBL" id="STO97868.1"/>
    </source>
</evidence>
<dbReference type="PANTHER" id="PTHR30450:SF1">
    <property type="entry name" value="D-METHIONINE TRANSPORT SYSTEM PERMEASE PROTEIN METI-RELATED"/>
    <property type="match status" value="1"/>
</dbReference>
<feature type="transmembrane region" description="Helical" evidence="8">
    <location>
        <begin position="114"/>
        <end position="137"/>
    </location>
</feature>
<dbReference type="Proteomes" id="UP000254841">
    <property type="component" value="Unassembled WGS sequence"/>
</dbReference>
<evidence type="ECO:0000256" key="4">
    <source>
        <dbReference type="ARBA" id="ARBA00022475"/>
    </source>
</evidence>
<dbReference type="InterPro" id="IPR000515">
    <property type="entry name" value="MetI-like"/>
</dbReference>
<keyword evidence="3 8" id="KW-0813">Transport</keyword>
<feature type="transmembrane region" description="Helical" evidence="8">
    <location>
        <begin position="179"/>
        <end position="202"/>
    </location>
</feature>
<reference evidence="10 11" key="1">
    <citation type="submission" date="2018-06" db="EMBL/GenBank/DDBJ databases">
        <authorList>
            <consortium name="Pathogen Informatics"/>
            <person name="Doyle S."/>
        </authorList>
    </citation>
    <scope>NUCLEOTIDE SEQUENCE [LARGE SCALE GENOMIC DNA]</scope>
    <source>
        <strain evidence="10 11">NCTC12410</strain>
    </source>
</reference>
<dbReference type="GO" id="GO:0005886">
    <property type="term" value="C:plasma membrane"/>
    <property type="evidence" value="ECO:0007669"/>
    <property type="project" value="UniProtKB-SubCell"/>
</dbReference>
<keyword evidence="6 8" id="KW-1133">Transmembrane helix</keyword>
<evidence type="ECO:0000256" key="1">
    <source>
        <dbReference type="ARBA" id="ARBA00004651"/>
    </source>
</evidence>
<organism evidence="10 11">
    <name type="scientific">Helicobacter canis</name>
    <dbReference type="NCBI Taxonomy" id="29419"/>
    <lineage>
        <taxon>Bacteria</taxon>
        <taxon>Pseudomonadati</taxon>
        <taxon>Campylobacterota</taxon>
        <taxon>Epsilonproteobacteria</taxon>
        <taxon>Campylobacterales</taxon>
        <taxon>Helicobacteraceae</taxon>
        <taxon>Helicobacter</taxon>
    </lineage>
</organism>
<sequence>MRTIQAFLARFGIVLAFVLLALLCVAPLLRDLATMCVEIAQWLKVDSSAMVDRIWSALESSAKAFDELCRQGLQAGIMAIYGAVVELDSSTAMALSDRIAYNYDQISQATYDTLYMVALSTIVATLFGLPLGIALSVTRQGRICPHPTLNAILGSIVNIVRSFPFIILIILLLPLSRALVGTSIGATAAVIPLSIAAIPFIARLFEGAFEEIDKGLIEATLSMGASKWRTMTMMVAEAKPGLINATTITIIGLIGYSAMGGAVGAGGLGDVAIRLGFQAYQEDILLVTSLVIIVLVQFVQGLGDTLVAKARKMR</sequence>
<dbReference type="Pfam" id="PF00528">
    <property type="entry name" value="BPD_transp_1"/>
    <property type="match status" value="1"/>
</dbReference>
<evidence type="ECO:0000256" key="6">
    <source>
        <dbReference type="ARBA" id="ARBA00022989"/>
    </source>
</evidence>
<feature type="domain" description="ABC transmembrane type-1" evidence="9">
    <location>
        <begin position="110"/>
        <end position="303"/>
    </location>
</feature>
<evidence type="ECO:0000256" key="2">
    <source>
        <dbReference type="ARBA" id="ARBA00007069"/>
    </source>
</evidence>
<proteinExistence type="inferred from homology"/>
<evidence type="ECO:0000256" key="3">
    <source>
        <dbReference type="ARBA" id="ARBA00022448"/>
    </source>
</evidence>
<comment type="similarity">
    <text evidence="2">Belongs to the binding-protein-dependent transport system permease family. CysTW subfamily.</text>
</comment>
<gene>
    <name evidence="10" type="primary">metI</name>
    <name evidence="10" type="ORF">NCTC12410_01709</name>
</gene>
<dbReference type="Gene3D" id="1.10.3720.10">
    <property type="entry name" value="MetI-like"/>
    <property type="match status" value="1"/>
</dbReference>
<dbReference type="FunFam" id="1.10.3720.10:FF:000002">
    <property type="entry name" value="D-methionine ABC transporter permease MetI"/>
    <property type="match status" value="1"/>
</dbReference>
<feature type="transmembrane region" description="Helical" evidence="8">
    <location>
        <begin position="241"/>
        <end position="264"/>
    </location>
</feature>
<comment type="subcellular location">
    <subcellularLocation>
        <location evidence="1 8">Cell membrane</location>
        <topology evidence="1 8">Multi-pass membrane protein</topology>
    </subcellularLocation>
</comment>
<dbReference type="SUPFAM" id="SSF161098">
    <property type="entry name" value="MetI-like"/>
    <property type="match status" value="1"/>
</dbReference>
<name>A0A377J672_9HELI</name>
<dbReference type="GO" id="GO:0048473">
    <property type="term" value="P:D-methionine transmembrane transport"/>
    <property type="evidence" value="ECO:0007669"/>
    <property type="project" value="TreeGrafter"/>
</dbReference>
<dbReference type="AlphaFoldDB" id="A0A377J672"/>
<dbReference type="PANTHER" id="PTHR30450">
    <property type="entry name" value="ABC TRANSPORTER PERMEASE"/>
    <property type="match status" value="1"/>
</dbReference>
<dbReference type="PROSITE" id="PS50928">
    <property type="entry name" value="ABC_TM1"/>
    <property type="match status" value="1"/>
</dbReference>
<dbReference type="InterPro" id="IPR035906">
    <property type="entry name" value="MetI-like_sf"/>
</dbReference>
<feature type="transmembrane region" description="Helical" evidence="8">
    <location>
        <begin position="149"/>
        <end position="173"/>
    </location>
</feature>
<evidence type="ECO:0000259" key="9">
    <source>
        <dbReference type="PROSITE" id="PS50928"/>
    </source>
</evidence>
<evidence type="ECO:0000256" key="8">
    <source>
        <dbReference type="RuleBase" id="RU363032"/>
    </source>
</evidence>
<evidence type="ECO:0000313" key="11">
    <source>
        <dbReference type="Proteomes" id="UP000254841"/>
    </source>
</evidence>
<dbReference type="CDD" id="cd06261">
    <property type="entry name" value="TM_PBP2"/>
    <property type="match status" value="1"/>
</dbReference>
<evidence type="ECO:0000256" key="7">
    <source>
        <dbReference type="ARBA" id="ARBA00023136"/>
    </source>
</evidence>